<sequence length="196" mass="21295">MFPTVRRREFLTAVGAGIAGLSGCVGNLPGSSGGVDRTIYVGAYHWGFIIVNESGEEQDRISLQRNDVLRVVSFNTLASEAVQSLPASIREAVPDHEALEERNEEHIPAPSDGDFHELLEEANEQYPDHSLAIMPSRQVHMGGGMMMHPVSLPQNATRPIVRQLGATQRGGYTLSCLTHCGYGHPYMEIDGGIVVT</sequence>
<evidence type="ECO:0000313" key="2">
    <source>
        <dbReference type="Proteomes" id="UP000236584"/>
    </source>
</evidence>
<dbReference type="Proteomes" id="UP000236584">
    <property type="component" value="Plasmid unnamed2"/>
</dbReference>
<geneLocation type="plasmid" evidence="1">
    <name>unnamed2</name>
</geneLocation>
<keyword evidence="2" id="KW-1185">Reference proteome</keyword>
<reference evidence="1 2" key="1">
    <citation type="submission" date="2018-01" db="EMBL/GenBank/DDBJ databases">
        <title>Complete genome sequence of Salinigranum rubrum GX10T, an extremely halophilic archaeon isolated from a marine solar saltern.</title>
        <authorList>
            <person name="Han S."/>
        </authorList>
    </citation>
    <scope>NUCLEOTIDE SEQUENCE [LARGE SCALE GENOMIC DNA]</scope>
    <source>
        <strain evidence="1 2">GX10</strain>
        <plasmid evidence="2">Plasmid unnamed2</plasmid>
    </source>
</reference>
<dbReference type="KEGG" id="srub:C2R22_22710"/>
<proteinExistence type="predicted"/>
<dbReference type="PROSITE" id="PS51257">
    <property type="entry name" value="PROKAR_LIPOPROTEIN"/>
    <property type="match status" value="1"/>
</dbReference>
<evidence type="ECO:0000313" key="1">
    <source>
        <dbReference type="EMBL" id="AUV84362.1"/>
    </source>
</evidence>
<gene>
    <name evidence="1" type="ORF">C2R22_22710</name>
</gene>
<accession>A0A2I8VR17</accession>
<name>A0A2I8VR17_9EURY</name>
<organism evidence="1 2">
    <name type="scientific">Salinigranum rubrum</name>
    <dbReference type="NCBI Taxonomy" id="755307"/>
    <lineage>
        <taxon>Archaea</taxon>
        <taxon>Methanobacteriati</taxon>
        <taxon>Methanobacteriota</taxon>
        <taxon>Stenosarchaea group</taxon>
        <taxon>Halobacteria</taxon>
        <taxon>Halobacteriales</taxon>
        <taxon>Haloferacaceae</taxon>
        <taxon>Salinigranum</taxon>
    </lineage>
</organism>
<dbReference type="GeneID" id="35594968"/>
<dbReference type="RefSeq" id="WP_103428044.1">
    <property type="nucleotide sequence ID" value="NZ_CP026311.1"/>
</dbReference>
<dbReference type="OrthoDB" id="333710at2157"/>
<keyword evidence="1" id="KW-0614">Plasmid</keyword>
<dbReference type="AlphaFoldDB" id="A0A2I8VR17"/>
<protein>
    <submittedName>
        <fullName evidence="1">Uncharacterized protein</fullName>
    </submittedName>
</protein>
<dbReference type="EMBL" id="CP026311">
    <property type="protein sequence ID" value="AUV84362.1"/>
    <property type="molecule type" value="Genomic_DNA"/>
</dbReference>